<feature type="compositionally biased region" description="Polar residues" evidence="1">
    <location>
        <begin position="1697"/>
        <end position="1708"/>
    </location>
</feature>
<protein>
    <submittedName>
        <fullName evidence="2">Uncharacterized protein</fullName>
    </submittedName>
</protein>
<dbReference type="GO" id="GO:0032982">
    <property type="term" value="C:myosin filament"/>
    <property type="evidence" value="ECO:0007669"/>
    <property type="project" value="TreeGrafter"/>
</dbReference>
<feature type="compositionally biased region" description="Polar residues" evidence="1">
    <location>
        <begin position="1551"/>
        <end position="1567"/>
    </location>
</feature>
<organism evidence="2 3">
    <name type="scientific">Streblomastix strix</name>
    <dbReference type="NCBI Taxonomy" id="222440"/>
    <lineage>
        <taxon>Eukaryota</taxon>
        <taxon>Metamonada</taxon>
        <taxon>Preaxostyla</taxon>
        <taxon>Oxymonadida</taxon>
        <taxon>Streblomastigidae</taxon>
        <taxon>Streblomastix</taxon>
    </lineage>
</organism>
<dbReference type="GO" id="GO:0005737">
    <property type="term" value="C:cytoplasm"/>
    <property type="evidence" value="ECO:0007669"/>
    <property type="project" value="TreeGrafter"/>
</dbReference>
<evidence type="ECO:0000313" key="3">
    <source>
        <dbReference type="Proteomes" id="UP000324800"/>
    </source>
</evidence>
<feature type="compositionally biased region" description="Polar residues" evidence="1">
    <location>
        <begin position="1754"/>
        <end position="1784"/>
    </location>
</feature>
<feature type="region of interest" description="Disordered" evidence="1">
    <location>
        <begin position="327"/>
        <end position="384"/>
    </location>
</feature>
<feature type="compositionally biased region" description="Low complexity" evidence="1">
    <location>
        <begin position="1502"/>
        <end position="1513"/>
    </location>
</feature>
<dbReference type="GO" id="GO:0000146">
    <property type="term" value="F:microfilament motor activity"/>
    <property type="evidence" value="ECO:0007669"/>
    <property type="project" value="TreeGrafter"/>
</dbReference>
<feature type="compositionally biased region" description="Basic and acidic residues" evidence="1">
    <location>
        <begin position="555"/>
        <end position="566"/>
    </location>
</feature>
<reference evidence="2 3" key="1">
    <citation type="submission" date="2019-03" db="EMBL/GenBank/DDBJ databases">
        <title>Single cell metagenomics reveals metabolic interactions within the superorganism composed of flagellate Streblomastix strix and complex community of Bacteroidetes bacteria on its surface.</title>
        <authorList>
            <person name="Treitli S.C."/>
            <person name="Kolisko M."/>
            <person name="Husnik F."/>
            <person name="Keeling P."/>
            <person name="Hampl V."/>
        </authorList>
    </citation>
    <scope>NUCLEOTIDE SEQUENCE [LARGE SCALE GENOMIC DNA]</scope>
    <source>
        <strain evidence="2">ST1C</strain>
    </source>
</reference>
<accession>A0A5J4WC80</accession>
<feature type="region of interest" description="Disordered" evidence="1">
    <location>
        <begin position="1479"/>
        <end position="1515"/>
    </location>
</feature>
<evidence type="ECO:0000313" key="2">
    <source>
        <dbReference type="EMBL" id="KAA6392162.1"/>
    </source>
</evidence>
<name>A0A5J4WC80_9EUKA</name>
<dbReference type="GO" id="GO:0016460">
    <property type="term" value="C:myosin II complex"/>
    <property type="evidence" value="ECO:0007669"/>
    <property type="project" value="TreeGrafter"/>
</dbReference>
<feature type="compositionally biased region" description="Basic and acidic residues" evidence="1">
    <location>
        <begin position="220"/>
        <end position="313"/>
    </location>
</feature>
<feature type="region of interest" description="Disordered" evidence="1">
    <location>
        <begin position="1551"/>
        <end position="1570"/>
    </location>
</feature>
<feature type="compositionally biased region" description="Polar residues" evidence="1">
    <location>
        <begin position="545"/>
        <end position="554"/>
    </location>
</feature>
<feature type="region of interest" description="Disordered" evidence="1">
    <location>
        <begin position="464"/>
        <end position="484"/>
    </location>
</feature>
<dbReference type="GO" id="GO:0051015">
    <property type="term" value="F:actin filament binding"/>
    <property type="evidence" value="ECO:0007669"/>
    <property type="project" value="TreeGrafter"/>
</dbReference>
<feature type="region of interest" description="Disordered" evidence="1">
    <location>
        <begin position="545"/>
        <end position="579"/>
    </location>
</feature>
<dbReference type="Proteomes" id="UP000324800">
    <property type="component" value="Unassembled WGS sequence"/>
</dbReference>
<dbReference type="EMBL" id="SNRW01002637">
    <property type="protein sequence ID" value="KAA6392162.1"/>
    <property type="molecule type" value="Genomic_DNA"/>
</dbReference>
<dbReference type="InterPro" id="IPR011989">
    <property type="entry name" value="ARM-like"/>
</dbReference>
<feature type="compositionally biased region" description="Basic residues" evidence="1">
    <location>
        <begin position="44"/>
        <end position="59"/>
    </location>
</feature>
<dbReference type="SUPFAM" id="SSF48371">
    <property type="entry name" value="ARM repeat"/>
    <property type="match status" value="1"/>
</dbReference>
<proteinExistence type="predicted"/>
<feature type="compositionally biased region" description="Low complexity" evidence="1">
    <location>
        <begin position="1720"/>
        <end position="1738"/>
    </location>
</feature>
<feature type="region of interest" description="Disordered" evidence="1">
    <location>
        <begin position="27"/>
        <end position="313"/>
    </location>
</feature>
<feature type="region of interest" description="Disordered" evidence="1">
    <location>
        <begin position="1688"/>
        <end position="1810"/>
    </location>
</feature>
<dbReference type="Gene3D" id="1.25.10.10">
    <property type="entry name" value="Leucine-rich Repeat Variant"/>
    <property type="match status" value="1"/>
</dbReference>
<dbReference type="PANTHER" id="PTHR45615:SF40">
    <property type="entry name" value="MYOSIN HEAVY CHAIN, NON-MUSCLE"/>
    <property type="match status" value="1"/>
</dbReference>
<sequence>MEQQPLYSDWKTTLEPQIPTAYYELKKAAQAQVSDSEDYSEPQKKKRRRKQIKRERQQRKKEQQQKKEGEDEKKRIIKEKKERKEEQEARDQMGQEDEQGRKRIEEDERKQMQKDEEREIQRMKEEEEEEKQKQEEEVKERQFQLEEQQKKEEEEKEKERLKQEEEERQRLEEEERKRKLAEEERKKQEALQKKTNEDLKHEDDIARERMEDEENQLETLSDKEERERMEEEERQKELKEDIAQREKMEEDEREKLTDKEERERMEEEQRQRLLEEDKRERERMEEEERQKELKEEKPQREIMEEEQRQRLLLEDKREKERMLYEEKVERRRQEEEKQIREEEEQRKRRKKEREEEQKRKEEERERKREEAEKREREREEEEKRIRLDQERKIKEGDERENMLYEDELSWWNRKALSEMQRRHLKKALPALHKEDTQFLQQRIKNCESRVEYLKNRVEEIKKELDKDKDISKDKKKEREKEKKKLEAERVDLKLTLFALKRTSYRRFYDRDAEEKFGSKIDEEIYKAKPKTGEEEEEVEVDIINTILQNSATDNQKQDPKQAEDPKSATQQKQKIRKSQIPINFDQRMQLLSDDSFRKIETEQDENTIRQRREEQRNRWKGILSNIKDPDELDNQEYATINPDNYSVASNEEIKVISLAQVMAKSRADTEKKKLLTPEEEDQLVWDVLERGSDMEDNDKRKADEAEQKRVKVEQEWLKKWKYLNKWEIPFPAALPVDYTQLDLITREDPLYKEFCDDSAIIGTQYGVDAIIEYKPPDKPKAVALEAELRALIARYKDAIREKNNQLISRLDNELLQVFTNRSVVTKMHFLHDEELIELLMSFITERPSGLQLRYVYTLTLLSRRPDNHTAFLKFKAVSMLKYLVRHINQVGVATLAVAEGISYLISEDTIRPDLIQAGALSYMSYVLRTFGRNDQYIARYATMFLFQLLQHEEEIEGLIGERLPGTVELLINLVSPKSSPTEDVLRMGITTLQKIATRSNRPNDPITRIRKDTKQVAGPPPELLRQQTKISGVIAPEEIKEPINADQEKQLLSIQYFDALVEAKAPSVILAVIRENMDAYIDVTQNCVSILWQMASHTQFHSADWLVYDPIQILYFVHPLFIPYYDDLLLDSDEYGTNQQTLRKMPMKEIILNRTALYSLHNSIALNTLYLLCFLCEMRPLDTLPILAELDASVMLSNIIMRLPDWNEYDNELIPLSLDLLHQLVKRGSFSDGINKSLLAQKLVTTIDSYNHTHVGGREVTPPERQGIMTNCMGLLAFLIDNDPTIATNFPTIEAARAAMTGMKLQYASQELGDSIMYQANQFVARGIPGQIAKSQSSAYIKLHTKSGAEAGSQLAQPIDEERPVSQILDMLYYGSKLVLQLLYADEKINKKMIGWDGIRVFALISKQILDVTVFFYNDRFNLRLSKANFARLKDPVRLAQLLAAREITSQHRAEYRQASIELAREALQLSSTVVLNQQTGSNEDGSDDEDQNKDSSRLKHQQSSSALTSQSSEKIKMTAEERKKIQEKALQMAKDEGRDVIANAEAELQQLNQTTQPKQKSSSISKHSGRTGLVIHPLSSMGKRGTQFGIGGQQDDDLVSPSSERGFQYDLFRPKQRGPTIKDLYEAKALFNGSALNSIPPIQRFKKIAMLTIIMRRFGMVDESYWEGQLNKKDKFYEQMTLMHKNQRQKSLIRRASSQIPESPKSSRSIKEAQLEKGLLAQQQQKSKQDLTQTQQKGKNIPNIITEGDSKQKNVQPSPRSNPQLTPSLNTPVPLTPNASQKELIQDDGQKLSPRTTKTGEEAPTQEESKWKCELKSSYMTLLATCPQLAVKERAEETIEVISECMYTIAKRLPPEAKQKIVDKDSPIAPTLFDLVKRYSTSSKLLTTQNTKGQGQIDDDNKEVEGQQQEDCGGANCDRAQIIVENILNCLRHMDVEANWSLQFKTARHQAKQAFPNSRLFKK</sequence>
<comment type="caution">
    <text evidence="2">The sequence shown here is derived from an EMBL/GenBank/DDBJ whole genome shotgun (WGS) entry which is preliminary data.</text>
</comment>
<dbReference type="PANTHER" id="PTHR45615">
    <property type="entry name" value="MYOSIN HEAVY CHAIN, NON-MUSCLE"/>
    <property type="match status" value="1"/>
</dbReference>
<feature type="region of interest" description="Disordered" evidence="1">
    <location>
        <begin position="1888"/>
        <end position="1914"/>
    </location>
</feature>
<gene>
    <name evidence="2" type="ORF">EZS28_012311</name>
</gene>
<evidence type="ECO:0000256" key="1">
    <source>
        <dbReference type="SAM" id="MobiDB-lite"/>
    </source>
</evidence>
<feature type="compositionally biased region" description="Basic and acidic residues" evidence="1">
    <location>
        <begin position="60"/>
        <end position="210"/>
    </location>
</feature>
<dbReference type="InterPro" id="IPR016024">
    <property type="entry name" value="ARM-type_fold"/>
</dbReference>